<reference evidence="2" key="1">
    <citation type="submission" date="2021-01" db="EMBL/GenBank/DDBJ databases">
        <authorList>
            <person name="Corre E."/>
            <person name="Pelletier E."/>
            <person name="Niang G."/>
            <person name="Scheremetjew M."/>
            <person name="Finn R."/>
            <person name="Kale V."/>
            <person name="Holt S."/>
            <person name="Cochrane G."/>
            <person name="Meng A."/>
            <person name="Brown T."/>
            <person name="Cohen L."/>
        </authorList>
    </citation>
    <scope>NUCLEOTIDE SEQUENCE</scope>
    <source>
        <strain evidence="2">379</strain>
    </source>
</reference>
<gene>
    <name evidence="2" type="ORF">EHUX00137_LOCUS44855</name>
    <name evidence="3" type="ORF">EHUX00137_LOCUS44856</name>
</gene>
<name>A0A6T0DGC5_EMIHU</name>
<protein>
    <submittedName>
        <fullName evidence="2">Uncharacterized protein</fullName>
    </submittedName>
</protein>
<proteinExistence type="predicted"/>
<feature type="region of interest" description="Disordered" evidence="1">
    <location>
        <begin position="1"/>
        <end position="23"/>
    </location>
</feature>
<organism evidence="2">
    <name type="scientific">Emiliania huxleyi</name>
    <name type="common">Coccolithophore</name>
    <name type="synonym">Pontosphaera huxleyi</name>
    <dbReference type="NCBI Taxonomy" id="2903"/>
    <lineage>
        <taxon>Eukaryota</taxon>
        <taxon>Haptista</taxon>
        <taxon>Haptophyta</taxon>
        <taxon>Prymnesiophyceae</taxon>
        <taxon>Isochrysidales</taxon>
        <taxon>Noelaerhabdaceae</taxon>
        <taxon>Emiliania</taxon>
    </lineage>
</organism>
<sequence>MKTSRAMSSSQHQNISYPYSHSSSGMTRKFMPHTPVRNWSGTKSAVTSVSTYSTRECRSSTACRKYCCSDATLVCSERISELTAASSPLSDCHKCAGVAAGWPAPSSSACTSGAVARTTFSSTVRRSCRCCAWSLIGRVVIASSSSSTHSLRTTCA</sequence>
<accession>A0A6T0DGC5</accession>
<evidence type="ECO:0000256" key="1">
    <source>
        <dbReference type="SAM" id="MobiDB-lite"/>
    </source>
</evidence>
<evidence type="ECO:0000313" key="3">
    <source>
        <dbReference type="EMBL" id="CAE0595208.1"/>
    </source>
</evidence>
<dbReference type="AlphaFoldDB" id="A0A6T0DGC5"/>
<evidence type="ECO:0000313" key="2">
    <source>
        <dbReference type="EMBL" id="CAE0595207.1"/>
    </source>
</evidence>
<dbReference type="EMBL" id="HBIR01057690">
    <property type="protein sequence ID" value="CAE0595208.1"/>
    <property type="molecule type" value="Transcribed_RNA"/>
</dbReference>
<dbReference type="EMBL" id="HBIR01057689">
    <property type="protein sequence ID" value="CAE0595207.1"/>
    <property type="molecule type" value="Transcribed_RNA"/>
</dbReference>